<keyword evidence="2" id="KW-1185">Reference proteome</keyword>
<evidence type="ECO:0000313" key="1">
    <source>
        <dbReference type="EMBL" id="MFC5583268.1"/>
    </source>
</evidence>
<comment type="caution">
    <text evidence="1">The sequence shown here is derived from an EMBL/GenBank/DDBJ whole genome shotgun (WGS) entry which is preliminary data.</text>
</comment>
<dbReference type="Proteomes" id="UP001596111">
    <property type="component" value="Unassembled WGS sequence"/>
</dbReference>
<name>A0ABW0T2S4_9GAMM</name>
<proteinExistence type="predicted"/>
<dbReference type="RefSeq" id="WP_377330137.1">
    <property type="nucleotide sequence ID" value="NZ_JBHSNG010000041.1"/>
</dbReference>
<protein>
    <submittedName>
        <fullName evidence="1">DUF3987 domain-containing protein</fullName>
    </submittedName>
</protein>
<sequence length="496" mass="55444">MLGFNRGFWHKKMEHFVPSEAEYPLDAQPRLIREAVECACVRHQLSPTLYASVAQAAASLAVQGLAVLKLPDGSTVPLSTYFLVIAMSGMGKTRAFYTFFAPFLASDRSIEEAYAKAVKEYPDKLSDYKKQRADLNKLIGKARAKGEPYDHLQTELNKLKRPDEPRLQKRLMSDTTGAAFLQRMRGFFQSAGLATDEGAKLFKYLYQFLADLCQAWSHGLIDSHRAEAGVTSAIEARIMTLILSQPAVFYDFCASHGSLALGMGAWARFLICAPRRPSGRLTSGNGLDATTAPLDAFLARITELIAEHERRAKAGITEQDIVELDADADDCLTQFIQEMKRRSVERNADGKAGDLMDVSEFSAKAPIHAARMAAVFTYLCGDMKVTRDTMQRAIDIIRFHIDAYSDQFSLSKAIPRVVEDGLRLETFFRRLYIETKGNTKVSLDSLHHNNTTSNLKLDKYLLPALIYMQRQGTIQMPPTNGGKPYVDFRPLINMIN</sequence>
<dbReference type="Pfam" id="PF13148">
    <property type="entry name" value="DUF3987"/>
    <property type="match status" value="1"/>
</dbReference>
<dbReference type="InterPro" id="IPR025048">
    <property type="entry name" value="DUF3987"/>
</dbReference>
<organism evidence="1 2">
    <name type="scientific">Rhodanobacter terrae</name>
    <dbReference type="NCBI Taxonomy" id="418647"/>
    <lineage>
        <taxon>Bacteria</taxon>
        <taxon>Pseudomonadati</taxon>
        <taxon>Pseudomonadota</taxon>
        <taxon>Gammaproteobacteria</taxon>
        <taxon>Lysobacterales</taxon>
        <taxon>Rhodanobacteraceae</taxon>
        <taxon>Rhodanobacter</taxon>
    </lineage>
</organism>
<evidence type="ECO:0000313" key="2">
    <source>
        <dbReference type="Proteomes" id="UP001596111"/>
    </source>
</evidence>
<gene>
    <name evidence="1" type="ORF">ACFPPB_19325</name>
</gene>
<dbReference type="EMBL" id="JBHSNG010000041">
    <property type="protein sequence ID" value="MFC5583268.1"/>
    <property type="molecule type" value="Genomic_DNA"/>
</dbReference>
<accession>A0ABW0T2S4</accession>
<reference evidence="2" key="1">
    <citation type="journal article" date="2019" name="Int. J. Syst. Evol. Microbiol.">
        <title>The Global Catalogue of Microorganisms (GCM) 10K type strain sequencing project: providing services to taxonomists for standard genome sequencing and annotation.</title>
        <authorList>
            <consortium name="The Broad Institute Genomics Platform"/>
            <consortium name="The Broad Institute Genome Sequencing Center for Infectious Disease"/>
            <person name="Wu L."/>
            <person name="Ma J."/>
        </authorList>
    </citation>
    <scope>NUCLEOTIDE SEQUENCE [LARGE SCALE GENOMIC DNA]</scope>
    <source>
        <strain evidence="2">CGMCC 1.13587</strain>
    </source>
</reference>